<feature type="chain" id="PRO_5044968979" description="Carboxylic ester hydrolase" evidence="3">
    <location>
        <begin position="26"/>
        <end position="527"/>
    </location>
</feature>
<dbReference type="PROSITE" id="PS51318">
    <property type="entry name" value="TAT"/>
    <property type="match status" value="1"/>
</dbReference>
<reference evidence="5 6" key="1">
    <citation type="submission" date="2021-07" db="EMBL/GenBank/DDBJ databases">
        <title>Alteriqipengyuania abyssalis NZ-12B nov, sp.nov isolated from deep sea sponge in pacific ocean.</title>
        <authorList>
            <person name="Tareen S."/>
            <person name="Wink J."/>
        </authorList>
    </citation>
    <scope>NUCLEOTIDE SEQUENCE [LARGE SCALE GENOMIC DNA]</scope>
    <source>
        <strain evidence="5 6">NZ-12B</strain>
    </source>
</reference>
<feature type="domain" description="Carboxylesterase type B" evidence="4">
    <location>
        <begin position="30"/>
        <end position="525"/>
    </location>
</feature>
<keyword evidence="6" id="KW-1185">Reference proteome</keyword>
<dbReference type="Gene3D" id="3.40.50.1820">
    <property type="entry name" value="alpha/beta hydrolase"/>
    <property type="match status" value="1"/>
</dbReference>
<dbReference type="PANTHER" id="PTHR11559">
    <property type="entry name" value="CARBOXYLESTERASE"/>
    <property type="match status" value="1"/>
</dbReference>
<dbReference type="SUPFAM" id="SSF53474">
    <property type="entry name" value="alpha/beta-Hydrolases"/>
    <property type="match status" value="1"/>
</dbReference>
<evidence type="ECO:0000256" key="3">
    <source>
        <dbReference type="RuleBase" id="RU361235"/>
    </source>
</evidence>
<dbReference type="Proteomes" id="UP000759298">
    <property type="component" value="Unassembled WGS sequence"/>
</dbReference>
<evidence type="ECO:0000313" key="5">
    <source>
        <dbReference type="EMBL" id="MBY8338089.1"/>
    </source>
</evidence>
<keyword evidence="3" id="KW-0732">Signal</keyword>
<comment type="caution">
    <text evidence="5">The sequence shown here is derived from an EMBL/GenBank/DDBJ whole genome shotgun (WGS) entry which is preliminary data.</text>
</comment>
<dbReference type="EC" id="3.1.1.-" evidence="3"/>
<evidence type="ECO:0000256" key="2">
    <source>
        <dbReference type="ARBA" id="ARBA00022801"/>
    </source>
</evidence>
<gene>
    <name evidence="5" type="ORF">KYN89_13645</name>
</gene>
<keyword evidence="2 3" id="KW-0378">Hydrolase</keyword>
<dbReference type="InterPro" id="IPR019826">
    <property type="entry name" value="Carboxylesterase_B_AS"/>
</dbReference>
<dbReference type="InterPro" id="IPR006311">
    <property type="entry name" value="TAT_signal"/>
</dbReference>
<accession>A0ABS7PG84</accession>
<sequence length="527" mass="56307">MMTRRQTLGSALALGATAMARPAFAAGMFPIVETAQGKLRGLESGGVSIFRGVSYAADTSGANRFMPPQPVAPWAGVRDALHWTDVAPQIPGDRRHVYADLIMVDRNPSGMGEDNLSLNLWSPGLDPNAKKPVIVVLHGGGFYSGSGNSVGMDGEAMARFTDSVVIAINHRLGAFGFLHLAEFGGEDFATSGTVGMQDIVAALGWVRENVAAFGGDLDRVLVYGQSGGGAKTSVLMAMPGGKGLFHRAGVMSGSALRMMPPEMASATAKRLMDALEIAPGDFRKLQEVPWTVLLETQAKLEAADRAKGEAPRSFAPVVDGIALPRHPWDPDAPAVSADVPMIVSSVLDERAYRMGDFAMDEARLTEFARKHLGDRAPEAVAAYRAEDPDAPPFLLAARLESDLTFRKSAFAQAELKAKQGGAPVWTYLWTQPSPAADGRFGAVHGIDVAPSLYNTRGALNGSSTEANTLAAAIASSWAAFAANGDPNNERIPEWKPYSPPERTTLIFDEDLRVESDPRADFRQYWKP</sequence>
<evidence type="ECO:0000256" key="1">
    <source>
        <dbReference type="ARBA" id="ARBA00005964"/>
    </source>
</evidence>
<name>A0ABS7PG84_9SPHN</name>
<proteinExistence type="inferred from homology"/>
<dbReference type="EMBL" id="JAHWXP010000004">
    <property type="protein sequence ID" value="MBY8338089.1"/>
    <property type="molecule type" value="Genomic_DNA"/>
</dbReference>
<feature type="signal peptide" evidence="3">
    <location>
        <begin position="1"/>
        <end position="25"/>
    </location>
</feature>
<dbReference type="InterPro" id="IPR050309">
    <property type="entry name" value="Type-B_Carboxylest/Lipase"/>
</dbReference>
<dbReference type="Pfam" id="PF00135">
    <property type="entry name" value="COesterase"/>
    <property type="match status" value="1"/>
</dbReference>
<dbReference type="PROSITE" id="PS00122">
    <property type="entry name" value="CARBOXYLESTERASE_B_1"/>
    <property type="match status" value="1"/>
</dbReference>
<comment type="similarity">
    <text evidence="1 3">Belongs to the type-B carboxylesterase/lipase family.</text>
</comment>
<dbReference type="InterPro" id="IPR029058">
    <property type="entry name" value="AB_hydrolase_fold"/>
</dbReference>
<evidence type="ECO:0000259" key="4">
    <source>
        <dbReference type="Pfam" id="PF00135"/>
    </source>
</evidence>
<organism evidence="5 6">
    <name type="scientific">Alteriqipengyuania abyssalis</name>
    <dbReference type="NCBI Taxonomy" id="2860200"/>
    <lineage>
        <taxon>Bacteria</taxon>
        <taxon>Pseudomonadati</taxon>
        <taxon>Pseudomonadota</taxon>
        <taxon>Alphaproteobacteria</taxon>
        <taxon>Sphingomonadales</taxon>
        <taxon>Erythrobacteraceae</taxon>
        <taxon>Alteriqipengyuania</taxon>
    </lineage>
</organism>
<dbReference type="InterPro" id="IPR002018">
    <property type="entry name" value="CarbesteraseB"/>
</dbReference>
<protein>
    <recommendedName>
        <fullName evidence="3">Carboxylic ester hydrolase</fullName>
        <ecNumber evidence="3">3.1.1.-</ecNumber>
    </recommendedName>
</protein>
<evidence type="ECO:0000313" key="6">
    <source>
        <dbReference type="Proteomes" id="UP000759298"/>
    </source>
</evidence>